<reference evidence="1" key="1">
    <citation type="journal article" date="2020" name="Stud. Mycol.">
        <title>101 Dothideomycetes genomes: a test case for predicting lifestyles and emergence of pathogens.</title>
        <authorList>
            <person name="Haridas S."/>
            <person name="Albert R."/>
            <person name="Binder M."/>
            <person name="Bloem J."/>
            <person name="Labutti K."/>
            <person name="Salamov A."/>
            <person name="Andreopoulos B."/>
            <person name="Baker S."/>
            <person name="Barry K."/>
            <person name="Bills G."/>
            <person name="Bluhm B."/>
            <person name="Cannon C."/>
            <person name="Castanera R."/>
            <person name="Culley D."/>
            <person name="Daum C."/>
            <person name="Ezra D."/>
            <person name="Gonzalez J."/>
            <person name="Henrissat B."/>
            <person name="Kuo A."/>
            <person name="Liang C."/>
            <person name="Lipzen A."/>
            <person name="Lutzoni F."/>
            <person name="Magnuson J."/>
            <person name="Mondo S."/>
            <person name="Nolan M."/>
            <person name="Ohm R."/>
            <person name="Pangilinan J."/>
            <person name="Park H.-J."/>
            <person name="Ramirez L."/>
            <person name="Alfaro M."/>
            <person name="Sun H."/>
            <person name="Tritt A."/>
            <person name="Yoshinaga Y."/>
            <person name="Zwiers L.-H."/>
            <person name="Turgeon B."/>
            <person name="Goodwin S."/>
            <person name="Spatafora J."/>
            <person name="Crous P."/>
            <person name="Grigoriev I."/>
        </authorList>
    </citation>
    <scope>NUCLEOTIDE SEQUENCE</scope>
    <source>
        <strain evidence="1">SCOH1-5</strain>
    </source>
</reference>
<dbReference type="EMBL" id="ML992671">
    <property type="protein sequence ID" value="KAF2213142.1"/>
    <property type="molecule type" value="Genomic_DNA"/>
</dbReference>
<dbReference type="OrthoDB" id="10000533at2759"/>
<evidence type="ECO:0008006" key="3">
    <source>
        <dbReference type="Google" id="ProtNLM"/>
    </source>
</evidence>
<evidence type="ECO:0000313" key="1">
    <source>
        <dbReference type="EMBL" id="KAF2213142.1"/>
    </source>
</evidence>
<dbReference type="AlphaFoldDB" id="A0A6A6FI94"/>
<sequence>MVTVALAGATSGFGLTMLKTFLQLNKRSNGKHKPILLSRFPQPDVSDQDIEVRLARVREVVQQSGLEYTRFECGLFMSTLATGTPKDVTEVGIREGRQSGEEEALAGLRPWNFVINIRAGTADFAGDG</sequence>
<keyword evidence="2" id="KW-1185">Reference proteome</keyword>
<dbReference type="Proteomes" id="UP000799539">
    <property type="component" value="Unassembled WGS sequence"/>
</dbReference>
<organism evidence="1 2">
    <name type="scientific">Cercospora zeae-maydis SCOH1-5</name>
    <dbReference type="NCBI Taxonomy" id="717836"/>
    <lineage>
        <taxon>Eukaryota</taxon>
        <taxon>Fungi</taxon>
        <taxon>Dikarya</taxon>
        <taxon>Ascomycota</taxon>
        <taxon>Pezizomycotina</taxon>
        <taxon>Dothideomycetes</taxon>
        <taxon>Dothideomycetidae</taxon>
        <taxon>Mycosphaerellales</taxon>
        <taxon>Mycosphaerellaceae</taxon>
        <taxon>Cercospora</taxon>
    </lineage>
</organism>
<evidence type="ECO:0000313" key="2">
    <source>
        <dbReference type="Proteomes" id="UP000799539"/>
    </source>
</evidence>
<protein>
    <recommendedName>
        <fullName evidence="3">NAD(P)-binding domain-containing protein</fullName>
    </recommendedName>
</protein>
<gene>
    <name evidence="1" type="ORF">CERZMDRAFT_96812</name>
</gene>
<accession>A0A6A6FI94</accession>
<name>A0A6A6FI94_9PEZI</name>
<proteinExistence type="predicted"/>